<dbReference type="RefSeq" id="WP_099367517.1">
    <property type="nucleotide sequence ID" value="NZ_JAYLLN010000020.1"/>
</dbReference>
<protein>
    <submittedName>
        <fullName evidence="3">Quinol oxidase subunit 4</fullName>
    </submittedName>
</protein>
<dbReference type="PROSITE" id="PS51257">
    <property type="entry name" value="PROKAR_LIPOPROTEIN"/>
    <property type="match status" value="1"/>
</dbReference>
<name>A0ABU8I6M7_9SPHI</name>
<dbReference type="EMBL" id="JAYLLN010000020">
    <property type="protein sequence ID" value="MEI5985099.1"/>
    <property type="molecule type" value="Genomic_DNA"/>
</dbReference>
<proteinExistence type="predicted"/>
<sequence>MKRLMGLILIAVMAFSVSSCYVSDHRRGHVPPGQAKKRYGGKSAKRYAPGQQKKKYKNNKGNNKPYKRHDVYWPN</sequence>
<feature type="compositionally biased region" description="Basic residues" evidence="1">
    <location>
        <begin position="35"/>
        <end position="45"/>
    </location>
</feature>
<dbReference type="Proteomes" id="UP001363035">
    <property type="component" value="Unassembled WGS sequence"/>
</dbReference>
<evidence type="ECO:0000313" key="4">
    <source>
        <dbReference type="Proteomes" id="UP001363035"/>
    </source>
</evidence>
<feature type="signal peptide" evidence="2">
    <location>
        <begin position="1"/>
        <end position="19"/>
    </location>
</feature>
<feature type="chain" id="PRO_5047299609" evidence="2">
    <location>
        <begin position="20"/>
        <end position="75"/>
    </location>
</feature>
<organism evidence="3 4">
    <name type="scientific">Sphingobacterium tenebrionis</name>
    <dbReference type="NCBI Taxonomy" id="3111775"/>
    <lineage>
        <taxon>Bacteria</taxon>
        <taxon>Pseudomonadati</taxon>
        <taxon>Bacteroidota</taxon>
        <taxon>Sphingobacteriia</taxon>
        <taxon>Sphingobacteriales</taxon>
        <taxon>Sphingobacteriaceae</taxon>
        <taxon>Sphingobacterium</taxon>
    </lineage>
</organism>
<keyword evidence="2" id="KW-0732">Signal</keyword>
<evidence type="ECO:0000256" key="1">
    <source>
        <dbReference type="SAM" id="MobiDB-lite"/>
    </source>
</evidence>
<reference evidence="3 4" key="1">
    <citation type="submission" date="2024-01" db="EMBL/GenBank/DDBJ databases">
        <title>Sphingobacterium tenebrionis sp. nov., a novel endophyte isolated from tenebrio molitor intestines.</title>
        <authorList>
            <person name="Zhang C."/>
        </authorList>
    </citation>
    <scope>NUCLEOTIDE SEQUENCE [LARGE SCALE GENOMIC DNA]</scope>
    <source>
        <strain evidence="3 4">PU5-4</strain>
    </source>
</reference>
<accession>A0ABU8I6M7</accession>
<comment type="caution">
    <text evidence="3">The sequence shown here is derived from an EMBL/GenBank/DDBJ whole genome shotgun (WGS) entry which is preliminary data.</text>
</comment>
<evidence type="ECO:0000313" key="3">
    <source>
        <dbReference type="EMBL" id="MEI5985099.1"/>
    </source>
</evidence>
<gene>
    <name evidence="3" type="ORF">VJ786_09300</name>
</gene>
<feature type="region of interest" description="Disordered" evidence="1">
    <location>
        <begin position="24"/>
        <end position="75"/>
    </location>
</feature>
<keyword evidence="4" id="KW-1185">Reference proteome</keyword>
<evidence type="ECO:0000256" key="2">
    <source>
        <dbReference type="SAM" id="SignalP"/>
    </source>
</evidence>